<organism evidence="8 9">
    <name type="scientific">Metabacillus sediminilitoris</name>
    <dbReference type="NCBI Taxonomy" id="2567941"/>
    <lineage>
        <taxon>Bacteria</taxon>
        <taxon>Bacillati</taxon>
        <taxon>Bacillota</taxon>
        <taxon>Bacilli</taxon>
        <taxon>Bacillales</taxon>
        <taxon>Bacillaceae</taxon>
        <taxon>Metabacillus</taxon>
    </lineage>
</organism>
<dbReference type="SUPFAM" id="SSF51735">
    <property type="entry name" value="NAD(P)-binding Rossmann-fold domains"/>
    <property type="match status" value="1"/>
</dbReference>
<dbReference type="Gene3D" id="1.10.8.610">
    <property type="entry name" value="SirC, precorrin-2 dehydrogenase, C-terminal helical domain-like"/>
    <property type="match status" value="1"/>
</dbReference>
<evidence type="ECO:0000256" key="1">
    <source>
        <dbReference type="ARBA" id="ARBA00005010"/>
    </source>
</evidence>
<dbReference type="Proteomes" id="UP000310334">
    <property type="component" value="Unassembled WGS sequence"/>
</dbReference>
<dbReference type="PANTHER" id="PTHR35330:SF1">
    <property type="entry name" value="SIROHEME BIOSYNTHESIS PROTEIN MET8"/>
    <property type="match status" value="1"/>
</dbReference>
<dbReference type="AlphaFoldDB" id="A0A4V3WG66"/>
<evidence type="ECO:0000256" key="6">
    <source>
        <dbReference type="ARBA" id="ARBA00047561"/>
    </source>
</evidence>
<evidence type="ECO:0000256" key="2">
    <source>
        <dbReference type="ARBA" id="ARBA00012400"/>
    </source>
</evidence>
<reference evidence="8 9" key="1">
    <citation type="submission" date="2019-04" db="EMBL/GenBank/DDBJ databases">
        <title>Bacillus sediminilitoris sp. nov., isolated from a tidal flat sediment on the East China Sea.</title>
        <authorList>
            <person name="Wei Y."/>
            <person name="Mao H."/>
            <person name="Fang J."/>
        </authorList>
    </citation>
    <scope>NUCLEOTIDE SEQUENCE [LARGE SCALE GENOMIC DNA]</scope>
    <source>
        <strain evidence="8 9">DSL-17</strain>
    </source>
</reference>
<dbReference type="InterPro" id="IPR006367">
    <property type="entry name" value="Sirohaem_synthase_N"/>
</dbReference>
<dbReference type="GO" id="GO:0043115">
    <property type="term" value="F:precorrin-2 dehydrogenase activity"/>
    <property type="evidence" value="ECO:0007669"/>
    <property type="project" value="UniProtKB-EC"/>
</dbReference>
<evidence type="ECO:0000313" key="9">
    <source>
        <dbReference type="Proteomes" id="UP000310334"/>
    </source>
</evidence>
<comment type="caution">
    <text evidence="8">The sequence shown here is derived from an EMBL/GenBank/DDBJ whole genome shotgun (WGS) entry which is preliminary data.</text>
</comment>
<dbReference type="EC" id="1.3.1.76" evidence="2"/>
<dbReference type="GO" id="GO:0004325">
    <property type="term" value="F:ferrochelatase activity"/>
    <property type="evidence" value="ECO:0007669"/>
    <property type="project" value="InterPro"/>
</dbReference>
<evidence type="ECO:0000256" key="3">
    <source>
        <dbReference type="ARBA" id="ARBA00023002"/>
    </source>
</evidence>
<feature type="domain" description="Siroheme synthase central" evidence="7">
    <location>
        <begin position="117"/>
        <end position="140"/>
    </location>
</feature>
<evidence type="ECO:0000256" key="4">
    <source>
        <dbReference type="ARBA" id="ARBA00023027"/>
    </source>
</evidence>
<sequence>MIPLLIDVKNKNVLIVGGGKIALRRLLLFLEEGALVTVVSPVAVPEIIELSNLNQINWLEKKVDITDLQHAFIIIAATNDSKINEWIAENVSENQLVNVVSSAEKGNVTVPKSVKKGRLTLAVSTNGASPRLASQICNQLSNQFDDRFIKELDQLYENRVIKKNNM</sequence>
<evidence type="ECO:0000256" key="5">
    <source>
        <dbReference type="ARBA" id="ARBA00023244"/>
    </source>
</evidence>
<comment type="catalytic activity">
    <reaction evidence="6">
        <text>precorrin-2 + NAD(+) = sirohydrochlorin + NADH + 2 H(+)</text>
        <dbReference type="Rhea" id="RHEA:15613"/>
        <dbReference type="ChEBI" id="CHEBI:15378"/>
        <dbReference type="ChEBI" id="CHEBI:57540"/>
        <dbReference type="ChEBI" id="CHEBI:57945"/>
        <dbReference type="ChEBI" id="CHEBI:58351"/>
        <dbReference type="ChEBI" id="CHEBI:58827"/>
        <dbReference type="EC" id="1.3.1.76"/>
    </reaction>
</comment>
<proteinExistence type="predicted"/>
<evidence type="ECO:0000259" key="7">
    <source>
        <dbReference type="Pfam" id="PF14824"/>
    </source>
</evidence>
<keyword evidence="4" id="KW-0520">NAD</keyword>
<dbReference type="Pfam" id="PF13241">
    <property type="entry name" value="NAD_binding_7"/>
    <property type="match status" value="1"/>
</dbReference>
<dbReference type="InterPro" id="IPR042518">
    <property type="entry name" value="SirC_C"/>
</dbReference>
<keyword evidence="3" id="KW-0560">Oxidoreductase</keyword>
<dbReference type="SUPFAM" id="SSF75615">
    <property type="entry name" value="Siroheme synthase middle domains-like"/>
    <property type="match status" value="1"/>
</dbReference>
<keyword evidence="5" id="KW-0627">Porphyrin biosynthesis</keyword>
<name>A0A4V3WG66_9BACI</name>
<dbReference type="PANTHER" id="PTHR35330">
    <property type="entry name" value="SIROHEME BIOSYNTHESIS PROTEIN MET8"/>
    <property type="match status" value="1"/>
</dbReference>
<dbReference type="RefSeq" id="WP_136351295.1">
    <property type="nucleotide sequence ID" value="NZ_CP046266.1"/>
</dbReference>
<dbReference type="NCBIfam" id="TIGR01470">
    <property type="entry name" value="cysG_Nterm"/>
    <property type="match status" value="1"/>
</dbReference>
<dbReference type="GO" id="GO:0019354">
    <property type="term" value="P:siroheme biosynthetic process"/>
    <property type="evidence" value="ECO:0007669"/>
    <property type="project" value="UniProtKB-UniPathway"/>
</dbReference>
<protein>
    <recommendedName>
        <fullName evidence="2">precorrin-2 dehydrogenase</fullName>
        <ecNumber evidence="2">1.3.1.76</ecNumber>
    </recommendedName>
</protein>
<dbReference type="UniPathway" id="UPA00262">
    <property type="reaction ID" value="UER00222"/>
</dbReference>
<dbReference type="Gene3D" id="3.40.50.720">
    <property type="entry name" value="NAD(P)-binding Rossmann-like Domain"/>
    <property type="match status" value="1"/>
</dbReference>
<evidence type="ECO:0000313" key="8">
    <source>
        <dbReference type="EMBL" id="THF83063.1"/>
    </source>
</evidence>
<accession>A0A4V3WG66</accession>
<dbReference type="InterPro" id="IPR028161">
    <property type="entry name" value="Met8-like"/>
</dbReference>
<dbReference type="InterPro" id="IPR028281">
    <property type="entry name" value="Sirohaem_synthase_central"/>
</dbReference>
<gene>
    <name evidence="8" type="ORF">E6W99_01455</name>
</gene>
<keyword evidence="9" id="KW-1185">Reference proteome</keyword>
<dbReference type="OrthoDB" id="9773765at2"/>
<comment type="pathway">
    <text evidence="1">Porphyrin-containing compound metabolism; siroheme biosynthesis; sirohydrochlorin from precorrin-2: step 1/1.</text>
</comment>
<dbReference type="InterPro" id="IPR036291">
    <property type="entry name" value="NAD(P)-bd_dom_sf"/>
</dbReference>
<dbReference type="Pfam" id="PF14824">
    <property type="entry name" value="Sirohm_synth_M"/>
    <property type="match status" value="1"/>
</dbReference>
<dbReference type="EMBL" id="SSNT01000001">
    <property type="protein sequence ID" value="THF83063.1"/>
    <property type="molecule type" value="Genomic_DNA"/>
</dbReference>